<dbReference type="InterPro" id="IPR036237">
    <property type="entry name" value="Xyl_isomerase-like_sf"/>
</dbReference>
<keyword evidence="6" id="KW-0234">DNA repair</keyword>
<dbReference type="NCBIfam" id="TIGR00629">
    <property type="entry name" value="uvde"/>
    <property type="match status" value="1"/>
</dbReference>
<evidence type="ECO:0000313" key="7">
    <source>
        <dbReference type="EMBL" id="ADI13731.1"/>
    </source>
</evidence>
<dbReference type="RefSeq" id="WP_013177111.1">
    <property type="nucleotide sequence ID" value="NC_014221.1"/>
</dbReference>
<gene>
    <name evidence="7" type="ordered locus">Trad_0595</name>
</gene>
<dbReference type="SUPFAM" id="SSF51658">
    <property type="entry name" value="Xylose isomerase-like"/>
    <property type="match status" value="1"/>
</dbReference>
<dbReference type="Proteomes" id="UP000000379">
    <property type="component" value="Chromosome"/>
</dbReference>
<dbReference type="AlphaFoldDB" id="D7CSW4"/>
<dbReference type="OrthoDB" id="9782576at2"/>
<keyword evidence="5" id="KW-0378">Hydrolase</keyword>
<evidence type="ECO:0000256" key="1">
    <source>
        <dbReference type="ARBA" id="ARBA00022722"/>
    </source>
</evidence>
<dbReference type="GO" id="GO:0009411">
    <property type="term" value="P:response to UV"/>
    <property type="evidence" value="ECO:0007669"/>
    <property type="project" value="InterPro"/>
</dbReference>
<dbReference type="PANTHER" id="PTHR31290">
    <property type="entry name" value="UV-DAMAGE ENDONUCLEASE"/>
    <property type="match status" value="1"/>
</dbReference>
<name>D7CSW4_TRURR</name>
<organism evidence="7 8">
    <name type="scientific">Truepera radiovictrix (strain DSM 17093 / CIP 108686 / LMG 22925 / RQ-24)</name>
    <dbReference type="NCBI Taxonomy" id="649638"/>
    <lineage>
        <taxon>Bacteria</taxon>
        <taxon>Thermotogati</taxon>
        <taxon>Deinococcota</taxon>
        <taxon>Deinococci</taxon>
        <taxon>Trueperales</taxon>
        <taxon>Trueperaceae</taxon>
        <taxon>Truepera</taxon>
    </lineage>
</organism>
<reference evidence="7 8" key="2">
    <citation type="journal article" date="2011" name="Stand. Genomic Sci.">
        <title>Complete genome sequence of Truepera radiovictrix type strain (RQ-24).</title>
        <authorList>
            <person name="Ivanova N."/>
            <person name="Rohde C."/>
            <person name="Munk C."/>
            <person name="Nolan M."/>
            <person name="Lucas S."/>
            <person name="Del Rio T.G."/>
            <person name="Tice H."/>
            <person name="Deshpande S."/>
            <person name="Cheng J.F."/>
            <person name="Tapia R."/>
            <person name="Han C."/>
            <person name="Goodwin L."/>
            <person name="Pitluck S."/>
            <person name="Liolios K."/>
            <person name="Mavromatis K."/>
            <person name="Mikhailova N."/>
            <person name="Pati A."/>
            <person name="Chen A."/>
            <person name="Palaniappan K."/>
            <person name="Land M."/>
            <person name="Hauser L."/>
            <person name="Chang Y.J."/>
            <person name="Jeffries C.D."/>
            <person name="Brambilla E."/>
            <person name="Rohde M."/>
            <person name="Goker M."/>
            <person name="Tindall B.J."/>
            <person name="Woyke T."/>
            <person name="Bristow J."/>
            <person name="Eisen J.A."/>
            <person name="Markowitz V."/>
            <person name="Hugenholtz P."/>
            <person name="Kyrpides N.C."/>
            <person name="Klenk H.P."/>
            <person name="Lapidus A."/>
        </authorList>
    </citation>
    <scope>NUCLEOTIDE SEQUENCE [LARGE SCALE GENOMIC DNA]</scope>
    <source>
        <strain evidence="8">DSM 17093 / CIP 108686 / LMG 22925 / RQ-24</strain>
    </source>
</reference>
<evidence type="ECO:0000256" key="3">
    <source>
        <dbReference type="ARBA" id="ARBA00022763"/>
    </source>
</evidence>
<dbReference type="KEGG" id="tra:Trad_0595"/>
<dbReference type="HOGENOM" id="CLU_017168_0_1_0"/>
<dbReference type="GO" id="GO:0004519">
    <property type="term" value="F:endonuclease activity"/>
    <property type="evidence" value="ECO:0007669"/>
    <property type="project" value="UniProtKB-KW"/>
</dbReference>
<evidence type="ECO:0000256" key="2">
    <source>
        <dbReference type="ARBA" id="ARBA00022759"/>
    </source>
</evidence>
<reference evidence="8" key="1">
    <citation type="submission" date="2010-05" db="EMBL/GenBank/DDBJ databases">
        <title>The complete genome of Truepera radiovictris DSM 17093.</title>
        <authorList>
            <consortium name="US DOE Joint Genome Institute (JGI-PGF)"/>
            <person name="Lucas S."/>
            <person name="Copeland A."/>
            <person name="Lapidus A."/>
            <person name="Glavina del Rio T."/>
            <person name="Dalin E."/>
            <person name="Tice H."/>
            <person name="Bruce D."/>
            <person name="Goodwin L."/>
            <person name="Pitluck S."/>
            <person name="Kyrpides N."/>
            <person name="Mavromatis K."/>
            <person name="Ovchinnikova G."/>
            <person name="Munk A.C."/>
            <person name="Detter J.C."/>
            <person name="Han C."/>
            <person name="Tapia R."/>
            <person name="Land M."/>
            <person name="Hauser L."/>
            <person name="Markowitz V."/>
            <person name="Cheng J.-F."/>
            <person name="Hugenholtz P."/>
            <person name="Woyke T."/>
            <person name="Wu D."/>
            <person name="Tindall B."/>
            <person name="Pomrenke H.G."/>
            <person name="Brambilla E."/>
            <person name="Klenk H.-P."/>
            <person name="Eisen J.A."/>
        </authorList>
    </citation>
    <scope>NUCLEOTIDE SEQUENCE [LARGE SCALE GENOMIC DNA]</scope>
    <source>
        <strain evidence="8">DSM 17093 / CIP 108686 / LMG 22925 / RQ-24</strain>
    </source>
</reference>
<dbReference type="PANTHER" id="PTHR31290:SF5">
    <property type="entry name" value="UV-DAMAGE ENDONUCLEASE"/>
    <property type="match status" value="1"/>
</dbReference>
<dbReference type="STRING" id="649638.Trad_0595"/>
<dbReference type="EMBL" id="CP002049">
    <property type="protein sequence ID" value="ADI13731.1"/>
    <property type="molecule type" value="Genomic_DNA"/>
</dbReference>
<evidence type="ECO:0000256" key="6">
    <source>
        <dbReference type="ARBA" id="ARBA00023204"/>
    </source>
</evidence>
<protein>
    <submittedName>
        <fullName evidence="7">UV-endonuclease UvdE</fullName>
    </submittedName>
</protein>
<proteinExistence type="predicted"/>
<keyword evidence="1" id="KW-0540">Nuclease</keyword>
<dbReference type="eggNOG" id="COG4294">
    <property type="taxonomic scope" value="Bacteria"/>
</dbReference>
<dbReference type="InterPro" id="IPR004601">
    <property type="entry name" value="UvdE"/>
</dbReference>
<evidence type="ECO:0000313" key="8">
    <source>
        <dbReference type="Proteomes" id="UP000000379"/>
    </source>
</evidence>
<keyword evidence="8" id="KW-1185">Reference proteome</keyword>
<dbReference type="Gene3D" id="3.20.20.150">
    <property type="entry name" value="Divalent-metal-dependent TIM barrel enzymes"/>
    <property type="match status" value="1"/>
</dbReference>
<sequence>MKLRYLGYPCTNVTLGATTGRTLRLANLKEPRLSAVIRENLATLRRLLLWNVERGIRFFRVASSVIPLASHEAFPLDWPVQFAPELAEVRALVAEHHLRLSMHPGQYTILNAQRPEVVAAAVRELEYHAAFLAATDPRSGTMTLHVGGAYGDKGSAKRRFAENAALLSPEARSRLILENDDRTFHAGDVLELCEALQLPMVFDFLHHKLNPVSESWEAELVPLLARAVATWDASSLAAKVPKFHLSSPRDLSTAHADFVEPVDFLQVTDALAQFGGDAPFDLMLEAKQKDAALLRLLRAPELRGVISAAH</sequence>
<dbReference type="Pfam" id="PF03851">
    <property type="entry name" value="UvdE"/>
    <property type="match status" value="1"/>
</dbReference>
<keyword evidence="3" id="KW-0227">DNA damage</keyword>
<dbReference type="GO" id="GO:0016787">
    <property type="term" value="F:hydrolase activity"/>
    <property type="evidence" value="ECO:0007669"/>
    <property type="project" value="UniProtKB-KW"/>
</dbReference>
<keyword evidence="2" id="KW-0255">Endonuclease</keyword>
<evidence type="ECO:0000256" key="5">
    <source>
        <dbReference type="ARBA" id="ARBA00022801"/>
    </source>
</evidence>
<keyword evidence="4" id="KW-0228">DNA excision</keyword>
<evidence type="ECO:0000256" key="4">
    <source>
        <dbReference type="ARBA" id="ARBA00022769"/>
    </source>
</evidence>
<dbReference type="GO" id="GO:0006289">
    <property type="term" value="P:nucleotide-excision repair"/>
    <property type="evidence" value="ECO:0007669"/>
    <property type="project" value="InterPro"/>
</dbReference>
<accession>D7CSW4</accession>